<dbReference type="SUPFAM" id="SSF52821">
    <property type="entry name" value="Rhodanese/Cell cycle control phosphatase"/>
    <property type="match status" value="1"/>
</dbReference>
<dbReference type="GO" id="GO:0004792">
    <property type="term" value="F:thiosulfate-cyanide sulfurtransferase activity"/>
    <property type="evidence" value="ECO:0007669"/>
    <property type="project" value="InterPro"/>
</dbReference>
<dbReference type="RefSeq" id="WP_263544903.1">
    <property type="nucleotide sequence ID" value="NZ_JAOVZO020000014.1"/>
</dbReference>
<evidence type="ECO:0000313" key="4">
    <source>
        <dbReference type="EMBL" id="MDC8012764.1"/>
    </source>
</evidence>
<protein>
    <submittedName>
        <fullName evidence="4">Rhodanese-like domain-containing protein</fullName>
    </submittedName>
</protein>
<keyword evidence="2" id="KW-0732">Signal</keyword>
<accession>A0A9X4BK29</accession>
<dbReference type="Proteomes" id="UP001139971">
    <property type="component" value="Unassembled WGS sequence"/>
</dbReference>
<evidence type="ECO:0000313" key="5">
    <source>
        <dbReference type="Proteomes" id="UP001139971"/>
    </source>
</evidence>
<dbReference type="InterPro" id="IPR001763">
    <property type="entry name" value="Rhodanese-like_dom"/>
</dbReference>
<dbReference type="PROSITE" id="PS00380">
    <property type="entry name" value="RHODANESE_1"/>
    <property type="match status" value="1"/>
</dbReference>
<feature type="region of interest" description="Disordered" evidence="1">
    <location>
        <begin position="151"/>
        <end position="172"/>
    </location>
</feature>
<gene>
    <name evidence="4" type="ORF">OD750_009415</name>
</gene>
<feature type="chain" id="PRO_5040809380" evidence="2">
    <location>
        <begin position="21"/>
        <end position="172"/>
    </location>
</feature>
<evidence type="ECO:0000256" key="1">
    <source>
        <dbReference type="SAM" id="MobiDB-lite"/>
    </source>
</evidence>
<dbReference type="InterPro" id="IPR036873">
    <property type="entry name" value="Rhodanese-like_dom_sf"/>
</dbReference>
<sequence>MSLRARSVLAFATFAIGGLAAVAGSSQPPLAGDEVAAVDLAGWLRERREKLCVLDARSADAFDAGHLPGARRLADSAASDDGDTVVVYADRDVDAGVADALRRQSAARVLRLHGGLRAWNDEVLFPVLRGDASAGQRQRFEARAALSRYFGGTPRQLDPGEAAGRTRSRRGC</sequence>
<organism evidence="4 5">
    <name type="scientific">Tahibacter soli</name>
    <dbReference type="NCBI Taxonomy" id="2983605"/>
    <lineage>
        <taxon>Bacteria</taxon>
        <taxon>Pseudomonadati</taxon>
        <taxon>Pseudomonadota</taxon>
        <taxon>Gammaproteobacteria</taxon>
        <taxon>Lysobacterales</taxon>
        <taxon>Rhodanobacteraceae</taxon>
        <taxon>Tahibacter</taxon>
    </lineage>
</organism>
<dbReference type="Gene3D" id="3.40.250.10">
    <property type="entry name" value="Rhodanese-like domain"/>
    <property type="match status" value="1"/>
</dbReference>
<proteinExistence type="predicted"/>
<dbReference type="EMBL" id="JAOVZO020000014">
    <property type="protein sequence ID" value="MDC8012764.1"/>
    <property type="molecule type" value="Genomic_DNA"/>
</dbReference>
<keyword evidence="5" id="KW-1185">Reference proteome</keyword>
<comment type="caution">
    <text evidence="4">The sequence shown here is derived from an EMBL/GenBank/DDBJ whole genome shotgun (WGS) entry which is preliminary data.</text>
</comment>
<evidence type="ECO:0000256" key="2">
    <source>
        <dbReference type="SAM" id="SignalP"/>
    </source>
</evidence>
<name>A0A9X4BK29_9GAMM</name>
<dbReference type="Pfam" id="PF00581">
    <property type="entry name" value="Rhodanese"/>
    <property type="match status" value="1"/>
</dbReference>
<reference evidence="4" key="1">
    <citation type="submission" date="2023-02" db="EMBL/GenBank/DDBJ databases">
        <title>Tahibacter soli sp. nov. isolated from soil.</title>
        <authorList>
            <person name="Baek J.H."/>
            <person name="Lee J.K."/>
            <person name="Choi D.G."/>
            <person name="Jeon C.O."/>
        </authorList>
    </citation>
    <scope>NUCLEOTIDE SEQUENCE</scope>
    <source>
        <strain evidence="4">BL</strain>
    </source>
</reference>
<evidence type="ECO:0000259" key="3">
    <source>
        <dbReference type="PROSITE" id="PS50206"/>
    </source>
</evidence>
<dbReference type="PROSITE" id="PS50206">
    <property type="entry name" value="RHODANESE_3"/>
    <property type="match status" value="1"/>
</dbReference>
<dbReference type="AlphaFoldDB" id="A0A9X4BK29"/>
<feature type="signal peptide" evidence="2">
    <location>
        <begin position="1"/>
        <end position="20"/>
    </location>
</feature>
<dbReference type="InterPro" id="IPR001307">
    <property type="entry name" value="Thiosulphate_STrfase_CS"/>
</dbReference>
<feature type="domain" description="Rhodanese" evidence="3">
    <location>
        <begin position="47"/>
        <end position="128"/>
    </location>
</feature>
<dbReference type="SMART" id="SM00450">
    <property type="entry name" value="RHOD"/>
    <property type="match status" value="1"/>
</dbReference>